<dbReference type="Pfam" id="PF19610">
    <property type="entry name" value="DUF6115"/>
    <property type="match status" value="1"/>
</dbReference>
<keyword evidence="3" id="KW-1185">Reference proteome</keyword>
<accession>A0ABV1H2T2</accession>
<evidence type="ECO:0000313" key="3">
    <source>
        <dbReference type="Proteomes" id="UP001546774"/>
    </source>
</evidence>
<comment type="caution">
    <text evidence="2">The sequence shown here is derived from an EMBL/GenBank/DDBJ whole genome shotgun (WGS) entry which is preliminary data.</text>
</comment>
<reference evidence="2" key="1">
    <citation type="submission" date="2024-03" db="EMBL/GenBank/DDBJ databases">
        <title>Human intestinal bacterial collection.</title>
        <authorList>
            <person name="Pauvert C."/>
            <person name="Hitch T.C.A."/>
            <person name="Clavel T."/>
        </authorList>
    </citation>
    <scope>NUCLEOTIDE SEQUENCE [LARGE SCALE GENOMIC DNA]</scope>
    <source>
        <strain evidence="2">CLA-AA-H89B</strain>
    </source>
</reference>
<organism evidence="2 3">
    <name type="scientific">Lachnospira intestinalis</name>
    <dbReference type="NCBI Taxonomy" id="3133158"/>
    <lineage>
        <taxon>Bacteria</taxon>
        <taxon>Bacillati</taxon>
        <taxon>Bacillota</taxon>
        <taxon>Clostridia</taxon>
        <taxon>Lachnospirales</taxon>
        <taxon>Lachnospiraceae</taxon>
        <taxon>Lachnospira</taxon>
    </lineage>
</organism>
<gene>
    <name evidence="2" type="ORF">WMO37_03090</name>
</gene>
<dbReference type="EMBL" id="JBBMFS010000002">
    <property type="protein sequence ID" value="MEQ2554000.1"/>
    <property type="molecule type" value="Genomic_DNA"/>
</dbReference>
<dbReference type="InterPro" id="IPR046118">
    <property type="entry name" value="DUF6115"/>
</dbReference>
<name>A0ABV1H2T2_9FIRM</name>
<feature type="region of interest" description="Disordered" evidence="1">
    <location>
        <begin position="178"/>
        <end position="200"/>
    </location>
</feature>
<dbReference type="Proteomes" id="UP001546774">
    <property type="component" value="Unassembled WGS sequence"/>
</dbReference>
<protein>
    <submittedName>
        <fullName evidence="2">DUF6115 domain-containing protein</fullName>
    </submittedName>
</protein>
<proteinExistence type="predicted"/>
<sequence length="263" mass="29211">MVILEVILAVCGILCIAASFLLTEDEQKTSEQAKQPEKTVLSDGQKEEIRRQVNELVTEELNAINERTEASLDKISNTKILEMNDYADTVMGEINKSHNEAVFLYDMLNEKAKEVKNTVKDVNIAKHEVKKMQNDIAAEPVSSVQQAVPSQQEQTDNAAYTATVRDVAKERLSELVKQSNEKARISEEQGKSKNQAGKLKSIVSGEPEIDEIPENPQDGSPESIVYLYRKGMMVRDIAKQLGIGVGEVSLIIGLHEKEKQSAE</sequence>
<evidence type="ECO:0000256" key="1">
    <source>
        <dbReference type="SAM" id="MobiDB-lite"/>
    </source>
</evidence>
<evidence type="ECO:0000313" key="2">
    <source>
        <dbReference type="EMBL" id="MEQ2554000.1"/>
    </source>
</evidence>
<feature type="compositionally biased region" description="Basic and acidic residues" evidence="1">
    <location>
        <begin position="178"/>
        <end position="191"/>
    </location>
</feature>